<sequence>CTQGGCLMELAIQLGIIMIGKQALSNIQEVMLPKILALYQRWQVSIPKTKSTTQWEDDFKHIPFGGLFEEYLEMVLQFGFITIFVAAFPVAPFFALINNWIEIRLDASKLVCAT</sequence>
<comment type="subcellular location">
    <subcellularLocation>
        <location evidence="1 6">Membrane</location>
        <topology evidence="1 6">Multi-pass membrane protein</topology>
    </subcellularLocation>
</comment>
<comment type="similarity">
    <text evidence="2 6">Belongs to the anoctamin family.</text>
</comment>
<evidence type="ECO:0000313" key="8">
    <source>
        <dbReference type="EMBL" id="CAF5192269.1"/>
    </source>
</evidence>
<feature type="non-terminal residue" evidence="8">
    <location>
        <position position="1"/>
    </location>
</feature>
<evidence type="ECO:0000256" key="1">
    <source>
        <dbReference type="ARBA" id="ARBA00004141"/>
    </source>
</evidence>
<proteinExistence type="inferred from homology"/>
<protein>
    <recommendedName>
        <fullName evidence="6">Anoctamin</fullName>
    </recommendedName>
</protein>
<comment type="caution">
    <text evidence="6">Lacks conserved residue(s) required for the propagation of feature annotation.</text>
</comment>
<feature type="transmembrane region" description="Helical" evidence="6">
    <location>
        <begin position="74"/>
        <end position="97"/>
    </location>
</feature>
<feature type="non-terminal residue" evidence="8">
    <location>
        <position position="114"/>
    </location>
</feature>
<keyword evidence="5 6" id="KW-0472">Membrane</keyword>
<keyword evidence="4 6" id="KW-1133">Transmembrane helix</keyword>
<dbReference type="PANTHER" id="PTHR12308">
    <property type="entry name" value="ANOCTAMIN"/>
    <property type="match status" value="1"/>
</dbReference>
<accession>A0A8S3I006</accession>
<gene>
    <name evidence="8" type="ORF">SMN809_LOCUS72680</name>
</gene>
<dbReference type="InterPro" id="IPR049452">
    <property type="entry name" value="Anoctamin_TM"/>
</dbReference>
<evidence type="ECO:0000313" key="9">
    <source>
        <dbReference type="Proteomes" id="UP000676336"/>
    </source>
</evidence>
<dbReference type="EMBL" id="CAJOBI010326205">
    <property type="protein sequence ID" value="CAF5192269.1"/>
    <property type="molecule type" value="Genomic_DNA"/>
</dbReference>
<dbReference type="Pfam" id="PF04547">
    <property type="entry name" value="Anoctamin"/>
    <property type="match status" value="1"/>
</dbReference>
<dbReference type="GO" id="GO:0005886">
    <property type="term" value="C:plasma membrane"/>
    <property type="evidence" value="ECO:0007669"/>
    <property type="project" value="TreeGrafter"/>
</dbReference>
<evidence type="ECO:0000256" key="2">
    <source>
        <dbReference type="ARBA" id="ARBA00009671"/>
    </source>
</evidence>
<evidence type="ECO:0000259" key="7">
    <source>
        <dbReference type="Pfam" id="PF04547"/>
    </source>
</evidence>
<comment type="caution">
    <text evidence="8">The sequence shown here is derived from an EMBL/GenBank/DDBJ whole genome shotgun (WGS) entry which is preliminary data.</text>
</comment>
<dbReference type="PANTHER" id="PTHR12308:SF84">
    <property type="entry name" value="ANOCTAMIN"/>
    <property type="match status" value="1"/>
</dbReference>
<evidence type="ECO:0000256" key="3">
    <source>
        <dbReference type="ARBA" id="ARBA00022692"/>
    </source>
</evidence>
<dbReference type="InterPro" id="IPR007632">
    <property type="entry name" value="Anoctamin"/>
</dbReference>
<name>A0A8S3I006_9BILA</name>
<dbReference type="Proteomes" id="UP000676336">
    <property type="component" value="Unassembled WGS sequence"/>
</dbReference>
<evidence type="ECO:0000256" key="6">
    <source>
        <dbReference type="RuleBase" id="RU280814"/>
    </source>
</evidence>
<dbReference type="GO" id="GO:0005254">
    <property type="term" value="F:chloride channel activity"/>
    <property type="evidence" value="ECO:0007669"/>
    <property type="project" value="TreeGrafter"/>
</dbReference>
<evidence type="ECO:0000256" key="4">
    <source>
        <dbReference type="ARBA" id="ARBA00022989"/>
    </source>
</evidence>
<dbReference type="AlphaFoldDB" id="A0A8S3I006"/>
<organism evidence="8 9">
    <name type="scientific">Rotaria magnacalcarata</name>
    <dbReference type="NCBI Taxonomy" id="392030"/>
    <lineage>
        <taxon>Eukaryota</taxon>
        <taxon>Metazoa</taxon>
        <taxon>Spiralia</taxon>
        <taxon>Gnathifera</taxon>
        <taxon>Rotifera</taxon>
        <taxon>Eurotatoria</taxon>
        <taxon>Bdelloidea</taxon>
        <taxon>Philodinida</taxon>
        <taxon>Philodinidae</taxon>
        <taxon>Rotaria</taxon>
    </lineage>
</organism>
<feature type="domain" description="Anoctamin transmembrane" evidence="7">
    <location>
        <begin position="1"/>
        <end position="112"/>
    </location>
</feature>
<keyword evidence="3 6" id="KW-0812">Transmembrane</keyword>
<evidence type="ECO:0000256" key="5">
    <source>
        <dbReference type="ARBA" id="ARBA00023136"/>
    </source>
</evidence>
<reference evidence="8" key="1">
    <citation type="submission" date="2021-02" db="EMBL/GenBank/DDBJ databases">
        <authorList>
            <person name="Nowell W R."/>
        </authorList>
    </citation>
    <scope>NUCLEOTIDE SEQUENCE</scope>
</reference>